<protein>
    <recommendedName>
        <fullName evidence="4">Nucleic acid-binding protein</fullName>
    </recommendedName>
</protein>
<name>A0A6A5KCX1_9PLEO</name>
<evidence type="ECO:0000256" key="1">
    <source>
        <dbReference type="SAM" id="MobiDB-lite"/>
    </source>
</evidence>
<accession>A0A6A5KCX1</accession>
<organism evidence="2 3">
    <name type="scientific">Decorospora gaudefroyi</name>
    <dbReference type="NCBI Taxonomy" id="184978"/>
    <lineage>
        <taxon>Eukaryota</taxon>
        <taxon>Fungi</taxon>
        <taxon>Dikarya</taxon>
        <taxon>Ascomycota</taxon>
        <taxon>Pezizomycotina</taxon>
        <taxon>Dothideomycetes</taxon>
        <taxon>Pleosporomycetidae</taxon>
        <taxon>Pleosporales</taxon>
        <taxon>Pleosporineae</taxon>
        <taxon>Pleosporaceae</taxon>
        <taxon>Decorospora</taxon>
    </lineage>
</organism>
<dbReference type="AlphaFoldDB" id="A0A6A5KCX1"/>
<evidence type="ECO:0000313" key="2">
    <source>
        <dbReference type="EMBL" id="KAF1832254.1"/>
    </source>
</evidence>
<dbReference type="OrthoDB" id="5378679at2759"/>
<feature type="region of interest" description="Disordered" evidence="1">
    <location>
        <begin position="236"/>
        <end position="274"/>
    </location>
</feature>
<sequence>MATDGFLEHSLVFHDTLLSSQVVQDNGTENTIGSSSFLTTSFETTASDLSSPSKVARPNLILQVPSKMTTTPLGSLPSADHLSAIYPQTPTPNFLVVLIASPEQREVIVQRGGYKMNLWEIVVADDTYSGFKVTFWLRPPGASNKQQAHAQSPLLQTLQSIKVGDILLLRNIALTSFRDTVFGQSLNPAITRARTDIDVLMRSNGVSFGQLGGLAAPVVETFTRVKRWARVHVAPDNVGSRKRRGSAPKSDTKAKRTCANRAEEYMPPDTMEEV</sequence>
<evidence type="ECO:0000313" key="3">
    <source>
        <dbReference type="Proteomes" id="UP000800040"/>
    </source>
</evidence>
<dbReference type="Proteomes" id="UP000800040">
    <property type="component" value="Unassembled WGS sequence"/>
</dbReference>
<reference evidence="2" key="1">
    <citation type="submission" date="2020-01" db="EMBL/GenBank/DDBJ databases">
        <authorList>
            <consortium name="DOE Joint Genome Institute"/>
            <person name="Haridas S."/>
            <person name="Albert R."/>
            <person name="Binder M."/>
            <person name="Bloem J."/>
            <person name="Labutti K."/>
            <person name="Salamov A."/>
            <person name="Andreopoulos B."/>
            <person name="Baker S.E."/>
            <person name="Barry K."/>
            <person name="Bills G."/>
            <person name="Bluhm B.H."/>
            <person name="Cannon C."/>
            <person name="Castanera R."/>
            <person name="Culley D.E."/>
            <person name="Daum C."/>
            <person name="Ezra D."/>
            <person name="Gonzalez J.B."/>
            <person name="Henrissat B."/>
            <person name="Kuo A."/>
            <person name="Liang C."/>
            <person name="Lipzen A."/>
            <person name="Lutzoni F."/>
            <person name="Magnuson J."/>
            <person name="Mondo S."/>
            <person name="Nolan M."/>
            <person name="Ohm R."/>
            <person name="Pangilinan J."/>
            <person name="Park H.-J."/>
            <person name="Ramirez L."/>
            <person name="Alfaro M."/>
            <person name="Sun H."/>
            <person name="Tritt A."/>
            <person name="Yoshinaga Y."/>
            <person name="Zwiers L.-H."/>
            <person name="Turgeon B.G."/>
            <person name="Goodwin S.B."/>
            <person name="Spatafora J.W."/>
            <person name="Crous P.W."/>
            <person name="Grigoriev I.V."/>
        </authorList>
    </citation>
    <scope>NUCLEOTIDE SEQUENCE</scope>
    <source>
        <strain evidence="2">P77</strain>
    </source>
</reference>
<proteinExistence type="predicted"/>
<keyword evidence="3" id="KW-1185">Reference proteome</keyword>
<gene>
    <name evidence="2" type="ORF">BDW02DRAFT_600119</name>
</gene>
<evidence type="ECO:0008006" key="4">
    <source>
        <dbReference type="Google" id="ProtNLM"/>
    </source>
</evidence>
<dbReference type="EMBL" id="ML975343">
    <property type="protein sequence ID" value="KAF1832254.1"/>
    <property type="molecule type" value="Genomic_DNA"/>
</dbReference>